<protein>
    <submittedName>
        <fullName evidence="2">Uncharacterized protein</fullName>
    </submittedName>
</protein>
<organism evidence="2">
    <name type="scientific">Salmonella enterica subsp. enterica serovar Javiana</name>
    <dbReference type="NCBI Taxonomy" id="363569"/>
    <lineage>
        <taxon>Bacteria</taxon>
        <taxon>Pseudomonadati</taxon>
        <taxon>Pseudomonadota</taxon>
        <taxon>Gammaproteobacteria</taxon>
        <taxon>Enterobacterales</taxon>
        <taxon>Enterobacteriaceae</taxon>
        <taxon>Salmonella</taxon>
    </lineage>
</organism>
<dbReference type="AlphaFoldDB" id="A0A733V9Q5"/>
<comment type="caution">
    <text evidence="2">The sequence shown here is derived from an EMBL/GenBank/DDBJ whole genome shotgun (WGS) entry which is preliminary data.</text>
</comment>
<proteinExistence type="predicted"/>
<accession>A0A733V9Q5</accession>
<reference evidence="2" key="1">
    <citation type="journal article" date="2018" name="Genome Biol.">
        <title>SKESA: strategic k-mer extension for scrupulous assemblies.</title>
        <authorList>
            <person name="Souvorov A."/>
            <person name="Agarwala R."/>
            <person name="Lipman D.J."/>
        </authorList>
    </citation>
    <scope>NUCLEOTIDE SEQUENCE</scope>
    <source>
        <strain evidence="2">12-2229</strain>
    </source>
</reference>
<evidence type="ECO:0000313" key="2">
    <source>
        <dbReference type="EMBL" id="HAE6051227.1"/>
    </source>
</evidence>
<gene>
    <name evidence="2" type="ORF">G4I76_003021</name>
</gene>
<sequence>MKRVNTSLKKTGIIFSLVLLSPAVMAAENLNFNYTRAGALSLEPKLSLQARACHSKGDPININFRLNGLRLGTPHITLEIKGRSYSKSYSVFPATKSMAGKSGAGDFTVPFSIKKNGTASGTNVVTVHHDAVPAQIGTKFCFGAGGSKFAFLEGTPDYKRECANKALVYDGRWNWGGNPNDGVPKPDYISYEMIKKYIFFTSFTPGKPARDEQQWQDVSGPVSDNGDVVSELYGYALPIPQLTDEGNFTFNLSNRNITTLRVDIKVGGHVVYTWLWGKSKDNPNILHLVYSNPTLVPAIIPGPADSNSDPYAKNHFYTENGFYKGTLVSGNFLNQKYKDYINNIIPLSLPSDSNGDINLVNTDSLSFVLQKNGDPDASQGFLKLSVFGQPLQFGPLKVNDKDVASAMQIRNACY</sequence>
<reference evidence="2" key="2">
    <citation type="submission" date="2018-07" db="EMBL/GenBank/DDBJ databases">
        <authorList>
            <consortium name="NCBI Pathogen Detection Project"/>
        </authorList>
    </citation>
    <scope>NUCLEOTIDE SEQUENCE</scope>
    <source>
        <strain evidence="2">12-2229</strain>
    </source>
</reference>
<feature type="chain" id="PRO_5028480813" evidence="1">
    <location>
        <begin position="27"/>
        <end position="414"/>
    </location>
</feature>
<dbReference type="EMBL" id="DAASLT010000007">
    <property type="protein sequence ID" value="HAE6051227.1"/>
    <property type="molecule type" value="Genomic_DNA"/>
</dbReference>
<feature type="signal peptide" evidence="1">
    <location>
        <begin position="1"/>
        <end position="26"/>
    </location>
</feature>
<name>A0A733V9Q5_SALET</name>
<keyword evidence="1" id="KW-0732">Signal</keyword>
<evidence type="ECO:0000256" key="1">
    <source>
        <dbReference type="SAM" id="SignalP"/>
    </source>
</evidence>